<reference evidence="2" key="1">
    <citation type="submission" date="2018-10" db="EMBL/GenBank/DDBJ databases">
        <title>Hidden diversity of soil giant viruses.</title>
        <authorList>
            <person name="Schulz F."/>
            <person name="Alteio L."/>
            <person name="Goudeau D."/>
            <person name="Ryan E.M."/>
            <person name="Malmstrom R.R."/>
            <person name="Blanchard J."/>
            <person name="Woyke T."/>
        </authorList>
    </citation>
    <scope>NUCLEOTIDE SEQUENCE</scope>
    <source>
        <strain evidence="2">EDV1</strain>
    </source>
</reference>
<keyword evidence="1" id="KW-1133">Transmembrane helix</keyword>
<keyword evidence="1" id="KW-0812">Transmembrane</keyword>
<feature type="transmembrane region" description="Helical" evidence="1">
    <location>
        <begin position="12"/>
        <end position="32"/>
    </location>
</feature>
<sequence length="282" mass="32149">MTCGENLLYNPFLIIAIILVILCICIIIKIAYDPIKCCNENYADVQAGEGCVETTDDDVVTKYYGIGKNDNALYVKTNLDDDWKLVDNANKYTSFVKDWDGNYIAVMTDNKTRLRKFFSEPWTMTDDSIIGKYLKQIGNYPDPNSMNPVQGKYIAIGPDGKTYQRNGFTERWSLLNNSQACCISEIFLDTANKQFLGLSGDGRLHKRGLDFNPLNGWTDISNGDPVKIASMAKEGYTYYGVGKDDGNVYYKTNINDRWTKYRTNSNIPMSYINIFKERRIPF</sequence>
<proteinExistence type="predicted"/>
<dbReference type="EMBL" id="MK072066">
    <property type="protein sequence ID" value="AYV77765.1"/>
    <property type="molecule type" value="Genomic_DNA"/>
</dbReference>
<organism evidence="2">
    <name type="scientific">Edafosvirus sp</name>
    <dbReference type="NCBI Taxonomy" id="2487765"/>
    <lineage>
        <taxon>Viruses</taxon>
        <taxon>Varidnaviria</taxon>
        <taxon>Bamfordvirae</taxon>
        <taxon>Nucleocytoviricota</taxon>
        <taxon>Megaviricetes</taxon>
        <taxon>Imitervirales</taxon>
        <taxon>Mimiviridae</taxon>
        <taxon>Klosneuvirinae</taxon>
    </lineage>
</organism>
<evidence type="ECO:0000313" key="2">
    <source>
        <dbReference type="EMBL" id="AYV77765.1"/>
    </source>
</evidence>
<accession>A0A3G4ZS99</accession>
<evidence type="ECO:0000256" key="1">
    <source>
        <dbReference type="SAM" id="Phobius"/>
    </source>
</evidence>
<gene>
    <name evidence="2" type="ORF">Edafosvirus1_96</name>
</gene>
<keyword evidence="1" id="KW-0472">Membrane</keyword>
<name>A0A3G4ZS99_9VIRU</name>
<protein>
    <submittedName>
        <fullName evidence="2">Uncharacterized protein</fullName>
    </submittedName>
</protein>